<evidence type="ECO:0000313" key="2">
    <source>
        <dbReference type="Proteomes" id="UP000233551"/>
    </source>
</evidence>
<comment type="caution">
    <text evidence="1">The sequence shown here is derived from an EMBL/GenBank/DDBJ whole genome shotgun (WGS) entry which is preliminary data.</text>
</comment>
<dbReference type="EMBL" id="PGOL01000549">
    <property type="protein sequence ID" value="PKI68538.1"/>
    <property type="molecule type" value="Genomic_DNA"/>
</dbReference>
<sequence length="153" mass="17360">MALQGRIRFGIKKVFPKVNQRLEFFEGVEHSNVKPPSKFLQNGVEQWCYTLVGWFLGKAPDFGRVVSVVNGLWGKQGKVMYFHPKGISNLATAIGKPLYMDRATALRSRLDYAKVCIEVEVKKEISDVLNVDLGNEYIVEVLVDTPWLPEKCD</sequence>
<dbReference type="InterPro" id="IPR040256">
    <property type="entry name" value="At4g02000-like"/>
</dbReference>
<reference evidence="1 2" key="1">
    <citation type="submission" date="2017-11" db="EMBL/GenBank/DDBJ databases">
        <title>De-novo sequencing of pomegranate (Punica granatum L.) genome.</title>
        <authorList>
            <person name="Akparov Z."/>
            <person name="Amiraslanov A."/>
            <person name="Hajiyeva S."/>
            <person name="Abbasov M."/>
            <person name="Kaur K."/>
            <person name="Hamwieh A."/>
            <person name="Solovyev V."/>
            <person name="Salamov A."/>
            <person name="Braich B."/>
            <person name="Kosarev P."/>
            <person name="Mahmoud A."/>
            <person name="Hajiyev E."/>
            <person name="Babayeva S."/>
            <person name="Izzatullayeva V."/>
            <person name="Mammadov A."/>
            <person name="Mammadov A."/>
            <person name="Sharifova S."/>
            <person name="Ojaghi J."/>
            <person name="Eynullazada K."/>
            <person name="Bayramov B."/>
            <person name="Abdulazimova A."/>
            <person name="Shahmuradov I."/>
        </authorList>
    </citation>
    <scope>NUCLEOTIDE SEQUENCE [LARGE SCALE GENOMIC DNA]</scope>
    <source>
        <strain evidence="2">cv. AG2017</strain>
        <tissue evidence="1">Leaf</tissue>
    </source>
</reference>
<protein>
    <recommendedName>
        <fullName evidence="3">DUF4283 domain-containing protein</fullName>
    </recommendedName>
</protein>
<name>A0A2I0KJ51_PUNGR</name>
<proteinExistence type="predicted"/>
<dbReference type="PANTHER" id="PTHR31286:SF165">
    <property type="entry name" value="DUF4283 DOMAIN-CONTAINING PROTEIN"/>
    <property type="match status" value="1"/>
</dbReference>
<dbReference type="PANTHER" id="PTHR31286">
    <property type="entry name" value="GLYCINE-RICH CELL WALL STRUCTURAL PROTEIN 1.8-LIKE"/>
    <property type="match status" value="1"/>
</dbReference>
<evidence type="ECO:0000313" key="1">
    <source>
        <dbReference type="EMBL" id="PKI68538.1"/>
    </source>
</evidence>
<gene>
    <name evidence="1" type="ORF">CRG98_011087</name>
</gene>
<keyword evidence="2" id="KW-1185">Reference proteome</keyword>
<accession>A0A2I0KJ51</accession>
<organism evidence="1 2">
    <name type="scientific">Punica granatum</name>
    <name type="common">Pomegranate</name>
    <dbReference type="NCBI Taxonomy" id="22663"/>
    <lineage>
        <taxon>Eukaryota</taxon>
        <taxon>Viridiplantae</taxon>
        <taxon>Streptophyta</taxon>
        <taxon>Embryophyta</taxon>
        <taxon>Tracheophyta</taxon>
        <taxon>Spermatophyta</taxon>
        <taxon>Magnoliopsida</taxon>
        <taxon>eudicotyledons</taxon>
        <taxon>Gunneridae</taxon>
        <taxon>Pentapetalae</taxon>
        <taxon>rosids</taxon>
        <taxon>malvids</taxon>
        <taxon>Myrtales</taxon>
        <taxon>Lythraceae</taxon>
        <taxon>Punica</taxon>
    </lineage>
</organism>
<dbReference type="AlphaFoldDB" id="A0A2I0KJ51"/>
<dbReference type="Proteomes" id="UP000233551">
    <property type="component" value="Unassembled WGS sequence"/>
</dbReference>
<evidence type="ECO:0008006" key="3">
    <source>
        <dbReference type="Google" id="ProtNLM"/>
    </source>
</evidence>